<feature type="non-terminal residue" evidence="2">
    <location>
        <position position="487"/>
    </location>
</feature>
<dbReference type="OrthoDB" id="5908053at2759"/>
<dbReference type="GO" id="GO:0005198">
    <property type="term" value="F:structural molecule activity"/>
    <property type="evidence" value="ECO:0007669"/>
    <property type="project" value="InterPro"/>
</dbReference>
<comment type="similarity">
    <text evidence="1">Belongs to the microviridae F protein family.</text>
</comment>
<dbReference type="Pfam" id="PF02305">
    <property type="entry name" value="Phage_F"/>
    <property type="match status" value="1"/>
</dbReference>
<evidence type="ECO:0000313" key="3">
    <source>
        <dbReference type="Proteomes" id="UP000053676"/>
    </source>
</evidence>
<dbReference type="AlphaFoldDB" id="W2TEX7"/>
<dbReference type="EMBL" id="KI659122">
    <property type="protein sequence ID" value="ETN80368.1"/>
    <property type="molecule type" value="Genomic_DNA"/>
</dbReference>
<dbReference type="InterPro" id="IPR003514">
    <property type="entry name" value="Microviridae_protein_F"/>
</dbReference>
<protein>
    <submittedName>
        <fullName evidence="2">Putative capsid protein</fullName>
    </submittedName>
</protein>
<proteinExistence type="inferred from homology"/>
<dbReference type="InterPro" id="IPR037002">
    <property type="entry name" value="Microviridae_protein_F_sf"/>
</dbReference>
<reference evidence="3" key="1">
    <citation type="journal article" date="2014" name="Nat. Genet.">
        <title>Genome of the human hookworm Necator americanus.</title>
        <authorList>
            <person name="Tang Y.T."/>
            <person name="Gao X."/>
            <person name="Rosa B.A."/>
            <person name="Abubucker S."/>
            <person name="Hallsworth-Pepin K."/>
            <person name="Martin J."/>
            <person name="Tyagi R."/>
            <person name="Heizer E."/>
            <person name="Zhang X."/>
            <person name="Bhonagiri-Palsikar V."/>
            <person name="Minx P."/>
            <person name="Warren W.C."/>
            <person name="Wang Q."/>
            <person name="Zhan B."/>
            <person name="Hotez P.J."/>
            <person name="Sternberg P.W."/>
            <person name="Dougall A."/>
            <person name="Gaze S.T."/>
            <person name="Mulvenna J."/>
            <person name="Sotillo J."/>
            <person name="Ranganathan S."/>
            <person name="Rabelo E.M."/>
            <person name="Wilson R.K."/>
            <person name="Felgner P.L."/>
            <person name="Bethony J."/>
            <person name="Hawdon J.M."/>
            <person name="Gasser R.B."/>
            <person name="Loukas A."/>
            <person name="Mitreva M."/>
        </authorList>
    </citation>
    <scope>NUCLEOTIDE SEQUENCE [LARGE SCALE GENOMIC DNA]</scope>
</reference>
<organism evidence="2 3">
    <name type="scientific">Necator americanus</name>
    <name type="common">Human hookworm</name>
    <dbReference type="NCBI Taxonomy" id="51031"/>
    <lineage>
        <taxon>Eukaryota</taxon>
        <taxon>Metazoa</taxon>
        <taxon>Ecdysozoa</taxon>
        <taxon>Nematoda</taxon>
        <taxon>Chromadorea</taxon>
        <taxon>Rhabditida</taxon>
        <taxon>Rhabditina</taxon>
        <taxon>Rhabditomorpha</taxon>
        <taxon>Strongyloidea</taxon>
        <taxon>Ancylostomatidae</taxon>
        <taxon>Bunostominae</taxon>
        <taxon>Necator</taxon>
    </lineage>
</organism>
<sequence length="487" mass="53823">MSFKMGRVTPTLVMETLPGEKFSLASTNFFRLMPMLAPVMHRVRASVHTFFCPARILYSGWEDFIFNPDSSDETPYVLLDDEVPKGSLLDYMGVPPKDYSNYPNPGLKINLLPFAAYVKIWDDYFRQVGIQDEVFVPIVPGNNTTNWLPILLAPPLYGAWEKDYFTTCLPTPQLGADGIQIPLTFQQDVPVELTDIGVSTSQQLVNISGAPLGTGDVFNSPGPAPVANSLSVGTTTAWLDPNGSLTVDVQSDAALITDLRRAFRLQEFLEKLITGGLRYIESLLTIFGVHSSNKTLQRPEYIYGDKQNVVMSEVLATTQSTDGGQQALGQMGGHGISVGGGNKGFYRTEEHGYIISVVTVRPDTAYQDGLHRMFSRSAPLDYAVPDFALIGEQAVLRKELVAAIGPSVDPDAVFGYQKRYAEYMFMNSRTCGEMREELDFWTLTRQFDGTVPPALNSEFIECAPDTRIFAVTDPNEDHIVGQIIHSI</sequence>
<name>W2TEX7_NECAM</name>
<evidence type="ECO:0000313" key="2">
    <source>
        <dbReference type="EMBL" id="ETN80368.1"/>
    </source>
</evidence>
<evidence type="ECO:0000256" key="1">
    <source>
        <dbReference type="ARBA" id="ARBA00009963"/>
    </source>
</evidence>
<dbReference type="InterPro" id="IPR016184">
    <property type="entry name" value="Capsid/spike_ssDNA_virus"/>
</dbReference>
<gene>
    <name evidence="2" type="ORF">NECAME_18022</name>
</gene>
<dbReference type="KEGG" id="nai:NECAME_18022"/>
<dbReference type="Gene3D" id="2.60.169.10">
    <property type="entry name" value="Microviridae F protein"/>
    <property type="match status" value="2"/>
</dbReference>
<dbReference type="Proteomes" id="UP000053676">
    <property type="component" value="Unassembled WGS sequence"/>
</dbReference>
<keyword evidence="3" id="KW-1185">Reference proteome</keyword>
<dbReference type="SUPFAM" id="SSF88645">
    <property type="entry name" value="ssDNA viruses"/>
    <property type="match status" value="1"/>
</dbReference>
<accession>W2TEX7</accession>